<dbReference type="InterPro" id="IPR036163">
    <property type="entry name" value="HMA_dom_sf"/>
</dbReference>
<accession>A0AAJ1Q7U6</accession>
<dbReference type="InterPro" id="IPR006121">
    <property type="entry name" value="HMA_dom"/>
</dbReference>
<sequence>MIQQEFFVNNMKCAGCAQQVKSKLQAVPNLEILQLDLANKTILLQFDPQTLSLKDFNQALADTHFSLVKSSTH</sequence>
<dbReference type="Pfam" id="PF00403">
    <property type="entry name" value="HMA"/>
    <property type="match status" value="1"/>
</dbReference>
<dbReference type="PROSITE" id="PS50846">
    <property type="entry name" value="HMA_2"/>
    <property type="match status" value="1"/>
</dbReference>
<dbReference type="AlphaFoldDB" id="A0AAJ1Q7U6"/>
<dbReference type="Gene3D" id="3.30.70.100">
    <property type="match status" value="1"/>
</dbReference>
<dbReference type="GO" id="GO:0046872">
    <property type="term" value="F:metal ion binding"/>
    <property type="evidence" value="ECO:0007669"/>
    <property type="project" value="InterPro"/>
</dbReference>
<evidence type="ECO:0000259" key="1">
    <source>
        <dbReference type="PROSITE" id="PS50846"/>
    </source>
</evidence>
<dbReference type="EMBL" id="JASOOE010000032">
    <property type="protein sequence ID" value="MDK7188145.1"/>
    <property type="molecule type" value="Genomic_DNA"/>
</dbReference>
<dbReference type="Proteomes" id="UP001229251">
    <property type="component" value="Unassembled WGS sequence"/>
</dbReference>
<reference evidence="2" key="1">
    <citation type="submission" date="2023-05" db="EMBL/GenBank/DDBJ databases">
        <title>Cataloging the Phylogenetic Diversity of Human Bladder Bacteria.</title>
        <authorList>
            <person name="Du J."/>
        </authorList>
    </citation>
    <scope>NUCLEOTIDE SEQUENCE</scope>
    <source>
        <strain evidence="2">UMB1231</strain>
    </source>
</reference>
<gene>
    <name evidence="2" type="ORF">QP433_09195</name>
</gene>
<protein>
    <submittedName>
        <fullName evidence="2">Heavy-metal-associated domain-containing protein</fullName>
    </submittedName>
</protein>
<organism evidence="2 3">
    <name type="scientific">Facklamia hominis</name>
    <dbReference type="NCBI Taxonomy" id="178214"/>
    <lineage>
        <taxon>Bacteria</taxon>
        <taxon>Bacillati</taxon>
        <taxon>Bacillota</taxon>
        <taxon>Bacilli</taxon>
        <taxon>Lactobacillales</taxon>
        <taxon>Aerococcaceae</taxon>
        <taxon>Facklamia</taxon>
    </lineage>
</organism>
<dbReference type="RefSeq" id="WP_006908558.1">
    <property type="nucleotide sequence ID" value="NZ_CP138857.1"/>
</dbReference>
<dbReference type="CDD" id="cd00371">
    <property type="entry name" value="HMA"/>
    <property type="match status" value="1"/>
</dbReference>
<feature type="domain" description="HMA" evidence="1">
    <location>
        <begin position="2"/>
        <end position="68"/>
    </location>
</feature>
<evidence type="ECO:0000313" key="3">
    <source>
        <dbReference type="Proteomes" id="UP001229251"/>
    </source>
</evidence>
<name>A0AAJ1Q7U6_9LACT</name>
<dbReference type="SUPFAM" id="SSF55008">
    <property type="entry name" value="HMA, heavy metal-associated domain"/>
    <property type="match status" value="1"/>
</dbReference>
<comment type="caution">
    <text evidence="2">The sequence shown here is derived from an EMBL/GenBank/DDBJ whole genome shotgun (WGS) entry which is preliminary data.</text>
</comment>
<evidence type="ECO:0000313" key="2">
    <source>
        <dbReference type="EMBL" id="MDK7188145.1"/>
    </source>
</evidence>
<proteinExistence type="predicted"/>